<evidence type="ECO:0000313" key="2">
    <source>
        <dbReference type="EMBL" id="KAA8909764.1"/>
    </source>
</evidence>
<dbReference type="Proteomes" id="UP000326924">
    <property type="component" value="Unassembled WGS sequence"/>
</dbReference>
<keyword evidence="3" id="KW-1185">Reference proteome</keyword>
<dbReference type="OrthoDB" id="5370537at2759"/>
<reference evidence="2 3" key="1">
    <citation type="submission" date="2019-09" db="EMBL/GenBank/DDBJ databases">
        <title>Draft genome of the ectomycorrhizal ascomycete Sphaerosporella brunnea.</title>
        <authorList>
            <consortium name="DOE Joint Genome Institute"/>
            <person name="Benucci G.M."/>
            <person name="Marozzi G."/>
            <person name="Antonielli L."/>
            <person name="Sanchez S."/>
            <person name="Marco P."/>
            <person name="Wang X."/>
            <person name="Falini L.B."/>
            <person name="Barry K."/>
            <person name="Haridas S."/>
            <person name="Lipzen A."/>
            <person name="Labutti K."/>
            <person name="Grigoriev I.V."/>
            <person name="Murat C."/>
            <person name="Martin F."/>
            <person name="Albertini E."/>
            <person name="Donnini D."/>
            <person name="Bonito G."/>
        </authorList>
    </citation>
    <scope>NUCLEOTIDE SEQUENCE [LARGE SCALE GENOMIC DNA]</scope>
    <source>
        <strain evidence="2 3">Sb_GMNB300</strain>
    </source>
</reference>
<feature type="compositionally biased region" description="Polar residues" evidence="1">
    <location>
        <begin position="1597"/>
        <end position="1606"/>
    </location>
</feature>
<feature type="region of interest" description="Disordered" evidence="1">
    <location>
        <begin position="229"/>
        <end position="274"/>
    </location>
</feature>
<dbReference type="EMBL" id="VXIS01000054">
    <property type="protein sequence ID" value="KAA8909764.1"/>
    <property type="molecule type" value="Genomic_DNA"/>
</dbReference>
<sequence>MRQQHQHQQHQPTLWTLSHAGTAKTILLTAVPVAINLKAPTNRPIPADPPKAEGSLWSLREEAKPTKPQLWKPASKSIAGLWRDAPAPDQPNQKLLWSQKAAKRTTEKTPERHEITYKPSNKLVVEVSGDMWRRRQEEQDGEKPAGWMSRCVKEVKRQVHKEHTWPDMIVRKGKLIVGSSPRQHLEEPAHQRPVLRRSHSSRTLLVETKEPEAHVKEVEVKIAGRLWTARTPAPAPPATETPKSPLWTPETASRTTTAIPERISTPVTPKKQNLDLPKVSGSLWNSQQPRDVAVKRGKVVIGSHLWGHAEPAQKPALRKSKSSVTIFAVEMTTGVRDETKVEVNVAGRLWTATMPRPEEPPLVPASPLWTKETAMRTTDAIPERVTPVPRKSSLDLPKLSGSLWNMQPRDVVVKKGKVVIGSHLWHHQSVQHAPVVRHSSSSRTLIPVAREEGERRNEVTVSVGGRLWTAKAPSPAPIAPAAPESPLWSKETARRTTDAIPERVAPVPRNTCADLPKAAGSLWDVRDVAVKKGKVVVSSGLWGQSAQPAQHSLPRRSHSSIVVVVGVEREASVVEKVEVKIGGRLWTAAMSHIPAPAPVIIDVPESPLWNKQTASRTTTAIPDRVVPAPRKMSIDLPKVHGSMWDKHLPRDVVVRKGKIVVAQNSLWSHHHHERAHAPVQRTSRSSRTIFVEPKRDEKIEKVELKVEVGGRLWSAPAPQTLPAIVADEPQSPMWTKEAAKRSTNALPERISPVVPKKIASLELPKAAGSLWDGRDIVVKKGKVVVSDNLWSKPEPIVKPVMQTSRSSRTVFAVEEEAEKVEKVEVKVGGRLWSASRSRAVSPAPIAAEAPKTPLWTPETASRTTAAIPERVVPAPRKMSVELPKATGSLWDRRSVVVRKGKVVVDGLWNHRPQTAVAHPIVKRSKSSLVVLGVKREEVEEVKEDKVGVKVGGRLWTATVPTAPVAKEDAPLWTAATAARTTLAAPVKTTPALRKESDHLPTVSGSLWSIEALQPQVKKGKIVLSTSLWSRHDQPHHAPVVRRSGSSRTLFVEPTSDEDIEKVEVKVAGRLWTASRNILPSVAVVSPDIQLWTAPPPPPPAEKPAELQLAVSEPLPRPKKQVADRSLPKAGGSLWGNRSITVKKGRIVVSENLWDHSQLAPRPVLRKTSSSRVLAVMPTEPEVQKPTWQVKVGGRLWNAEASTDVVPAISTPLWTKETAERTTSAIPERVATAPRKASIDLPKAEGSLWSGRDVTVKKGKVVVSNHLWCDHDSPVVAVRKARSSRVVVAVESREAEGVVEVNVAGRLWSALTPKNPTTTIVSNTPLWAPETASRTTTATPERVATTPRKMSLDLPKATGSLWDQQPQDVVVQKRKIIITPSGLWNERSHQHPVMRRSTSRLTLVPAPCHVKRKDVAIMVAGRLWTASRAPPPPPEHDSHDSQALWAPSAPAVVEEYEHDDAFSKYMSLPARDIVVKKTRGGAHSVVVSGGLWNHQPTTPAQERQIEITVAGRLWTAALPVAQPIERKLAAPLWTPPTAPDSTSEPVASQRLLWHRDTASRTTSAAPERGISVPRKMSVDLPKATGNLWSEAEEVPPLSRTSTVSGASSGDEDEEQTGTRGDVQCALRRMRSGRLWQPSAEVAGELEGRVIEINRKKGVVVVGQQRRDRYFSMTPQKREDVNPGFRENIRIGSLRGKLRVTAAERV</sequence>
<organism evidence="2 3">
    <name type="scientific">Sphaerosporella brunnea</name>
    <dbReference type="NCBI Taxonomy" id="1250544"/>
    <lineage>
        <taxon>Eukaryota</taxon>
        <taxon>Fungi</taxon>
        <taxon>Dikarya</taxon>
        <taxon>Ascomycota</taxon>
        <taxon>Pezizomycotina</taxon>
        <taxon>Pezizomycetes</taxon>
        <taxon>Pezizales</taxon>
        <taxon>Pyronemataceae</taxon>
        <taxon>Sphaerosporella</taxon>
    </lineage>
</organism>
<feature type="region of interest" description="Disordered" evidence="1">
    <location>
        <begin position="1588"/>
        <end position="1618"/>
    </location>
</feature>
<proteinExistence type="predicted"/>
<dbReference type="InParanoid" id="A0A5J5F1R2"/>
<protein>
    <submittedName>
        <fullName evidence="2">Uncharacterized protein</fullName>
    </submittedName>
</protein>
<evidence type="ECO:0000256" key="1">
    <source>
        <dbReference type="SAM" id="MobiDB-lite"/>
    </source>
</evidence>
<evidence type="ECO:0000313" key="3">
    <source>
        <dbReference type="Proteomes" id="UP000326924"/>
    </source>
</evidence>
<comment type="caution">
    <text evidence="2">The sequence shown here is derived from an EMBL/GenBank/DDBJ whole genome shotgun (WGS) entry which is preliminary data.</text>
</comment>
<accession>A0A5J5F1R2</accession>
<name>A0A5J5F1R2_9PEZI</name>
<gene>
    <name evidence="2" type="ORF">FN846DRAFT_941319</name>
</gene>